<name>A0A8H6J710_9PEZI</name>
<protein>
    <recommendedName>
        <fullName evidence="2">DUF7907 domain-containing protein</fullName>
    </recommendedName>
</protein>
<organism evidence="3 4">
    <name type="scientific">Colletotrichum sojae</name>
    <dbReference type="NCBI Taxonomy" id="2175907"/>
    <lineage>
        <taxon>Eukaryota</taxon>
        <taxon>Fungi</taxon>
        <taxon>Dikarya</taxon>
        <taxon>Ascomycota</taxon>
        <taxon>Pezizomycotina</taxon>
        <taxon>Sordariomycetes</taxon>
        <taxon>Hypocreomycetidae</taxon>
        <taxon>Glomerellales</taxon>
        <taxon>Glomerellaceae</taxon>
        <taxon>Colletotrichum</taxon>
        <taxon>Colletotrichum orchidearum species complex</taxon>
    </lineage>
</organism>
<feature type="chain" id="PRO_5034637230" description="DUF7907 domain-containing protein" evidence="1">
    <location>
        <begin position="19"/>
        <end position="199"/>
    </location>
</feature>
<proteinExistence type="predicted"/>
<evidence type="ECO:0000259" key="2">
    <source>
        <dbReference type="Pfam" id="PF25484"/>
    </source>
</evidence>
<evidence type="ECO:0000313" key="4">
    <source>
        <dbReference type="Proteomes" id="UP000652219"/>
    </source>
</evidence>
<sequence>MKFSTVACFLGAAVMASAQDTQQSRPFFLKYVLCDQDSDEVYLASCHSGAGQAGLCPERDAGASDHSLYYLNETSQTFGDSTLGSLTWNLPLGNADPVSSSLALEAQLVSNSATPIFSPGPGGPYSFGFDGDDELFLFWRQDDSNAVPEKVQYTEAAYYNWYVCWTFVGNYYYKSLVWVTAGPPVNPTCEKALVYREWA</sequence>
<keyword evidence="4" id="KW-1185">Reference proteome</keyword>
<dbReference type="EMBL" id="WIGN01000140">
    <property type="protein sequence ID" value="KAF6807293.1"/>
    <property type="molecule type" value="Genomic_DNA"/>
</dbReference>
<keyword evidence="1" id="KW-0732">Signal</keyword>
<gene>
    <name evidence="3" type="ORF">CSOJ01_08262</name>
</gene>
<reference evidence="3 4" key="1">
    <citation type="journal article" date="2020" name="Phytopathology">
        <title>Genome Sequence Resources of Colletotrichum truncatum, C. plurivorum, C. musicola, and C. sojae: Four Species Pathogenic to Soybean (Glycine max).</title>
        <authorList>
            <person name="Rogerio F."/>
            <person name="Boufleur T.R."/>
            <person name="Ciampi-Guillardi M."/>
            <person name="Sukno S.A."/>
            <person name="Thon M.R."/>
            <person name="Massola Junior N.S."/>
            <person name="Baroncelli R."/>
        </authorList>
    </citation>
    <scope>NUCLEOTIDE SEQUENCE [LARGE SCALE GENOMIC DNA]</scope>
    <source>
        <strain evidence="3 4">LFN0009</strain>
    </source>
</reference>
<accession>A0A8H6J710</accession>
<dbReference type="InterPro" id="IPR057229">
    <property type="entry name" value="DUF7907"/>
</dbReference>
<dbReference type="AlphaFoldDB" id="A0A8H6J710"/>
<dbReference type="Pfam" id="PF25484">
    <property type="entry name" value="DUF7907"/>
    <property type="match status" value="1"/>
</dbReference>
<feature type="domain" description="DUF7907" evidence="2">
    <location>
        <begin position="24"/>
        <end position="192"/>
    </location>
</feature>
<comment type="caution">
    <text evidence="3">The sequence shown here is derived from an EMBL/GenBank/DDBJ whole genome shotgun (WGS) entry which is preliminary data.</text>
</comment>
<dbReference type="Proteomes" id="UP000652219">
    <property type="component" value="Unassembled WGS sequence"/>
</dbReference>
<feature type="signal peptide" evidence="1">
    <location>
        <begin position="1"/>
        <end position="18"/>
    </location>
</feature>
<evidence type="ECO:0000313" key="3">
    <source>
        <dbReference type="EMBL" id="KAF6807293.1"/>
    </source>
</evidence>
<evidence type="ECO:0000256" key="1">
    <source>
        <dbReference type="SAM" id="SignalP"/>
    </source>
</evidence>